<comment type="caution">
    <text evidence="9">The sequence shown here is derived from an EMBL/GenBank/DDBJ whole genome shotgun (WGS) entry which is preliminary data.</text>
</comment>
<dbReference type="PANTHER" id="PTHR13710">
    <property type="entry name" value="DNA HELICASE RECQ FAMILY MEMBER"/>
    <property type="match status" value="1"/>
</dbReference>
<feature type="domain" description="Helicase C-terminal" evidence="8">
    <location>
        <begin position="248"/>
        <end position="390"/>
    </location>
</feature>
<evidence type="ECO:0000256" key="5">
    <source>
        <dbReference type="ARBA" id="ARBA00034808"/>
    </source>
</evidence>
<organism evidence="9 10">
    <name type="scientific">Rhodofomes roseus</name>
    <dbReference type="NCBI Taxonomy" id="34475"/>
    <lineage>
        <taxon>Eukaryota</taxon>
        <taxon>Fungi</taxon>
        <taxon>Dikarya</taxon>
        <taxon>Basidiomycota</taxon>
        <taxon>Agaricomycotina</taxon>
        <taxon>Agaricomycetes</taxon>
        <taxon>Polyporales</taxon>
        <taxon>Rhodofomes</taxon>
    </lineage>
</organism>
<dbReference type="EMBL" id="JADCUA010000002">
    <property type="protein sequence ID" value="KAH9842505.1"/>
    <property type="molecule type" value="Genomic_DNA"/>
</dbReference>
<evidence type="ECO:0000313" key="10">
    <source>
        <dbReference type="Proteomes" id="UP000814176"/>
    </source>
</evidence>
<dbReference type="SMART" id="SM00487">
    <property type="entry name" value="DEXDc"/>
    <property type="match status" value="1"/>
</dbReference>
<evidence type="ECO:0000256" key="2">
    <source>
        <dbReference type="ARBA" id="ARBA00022741"/>
    </source>
</evidence>
<keyword evidence="10" id="KW-1185">Reference proteome</keyword>
<dbReference type="InterPro" id="IPR001650">
    <property type="entry name" value="Helicase_C-like"/>
</dbReference>
<dbReference type="Proteomes" id="UP000814176">
    <property type="component" value="Unassembled WGS sequence"/>
</dbReference>
<dbReference type="Gene3D" id="3.40.50.300">
    <property type="entry name" value="P-loop containing nucleotide triphosphate hydrolases"/>
    <property type="match status" value="2"/>
</dbReference>
<comment type="similarity">
    <text evidence="1">Belongs to the helicase family. RecQ subfamily.</text>
</comment>
<gene>
    <name evidence="9" type="ORF">C8Q71DRAFT_698920</name>
</gene>
<keyword evidence="9" id="KW-0378">Hydrolase</keyword>
<dbReference type="SUPFAM" id="SSF52540">
    <property type="entry name" value="P-loop containing nucleoside triphosphate hydrolases"/>
    <property type="match status" value="1"/>
</dbReference>
<dbReference type="PROSITE" id="PS51192">
    <property type="entry name" value="HELICASE_ATP_BIND_1"/>
    <property type="match status" value="1"/>
</dbReference>
<proteinExistence type="inferred from homology"/>
<dbReference type="EC" id="5.6.2.4" evidence="5"/>
<dbReference type="RefSeq" id="XP_047783552.1">
    <property type="nucleotide sequence ID" value="XM_047920041.1"/>
</dbReference>
<evidence type="ECO:0000256" key="3">
    <source>
        <dbReference type="ARBA" id="ARBA00022840"/>
    </source>
</evidence>
<evidence type="ECO:0000256" key="6">
    <source>
        <dbReference type="SAM" id="MobiDB-lite"/>
    </source>
</evidence>
<keyword evidence="3" id="KW-0067">ATP-binding</keyword>
<comment type="catalytic activity">
    <reaction evidence="4">
        <text>Couples ATP hydrolysis with the unwinding of duplex DNA by translocating in the 3'-5' direction.</text>
        <dbReference type="EC" id="5.6.2.4"/>
    </reaction>
</comment>
<keyword evidence="2" id="KW-0547">Nucleotide-binding</keyword>
<dbReference type="InterPro" id="IPR014001">
    <property type="entry name" value="Helicase_ATP-bd"/>
</dbReference>
<dbReference type="Pfam" id="PF00270">
    <property type="entry name" value="DEAD"/>
    <property type="match status" value="1"/>
</dbReference>
<dbReference type="InterPro" id="IPR027417">
    <property type="entry name" value="P-loop_NTPase"/>
</dbReference>
<dbReference type="InterPro" id="IPR011545">
    <property type="entry name" value="DEAD/DEAH_box_helicase_dom"/>
</dbReference>
<sequence>MSSSIIARLPTIPEIRQRTQAVLKRLPCLWQAEVCREQLRGEKDVLCIAPTGLGKTLTFWMPLLFREDGIQIVVTPLNLLGTENVAELESHGFRACEVRAETATPKLFQAREIEDGKYRVVIANPEELMKDGGGFEKLWKKEHFTSRIISMVWDEAHCISTWNSFRADYKKAYRIRYMLPKLRFLLASATFDTDIKNDVFKTMHISPRTCAIFQRSNDRPNVHLEVRRIQHALHTYADLDFIFPHNWKPGDDLPRFLIFFDSIEDSISAAEKLRSRLRGSARHKIVWFNSRMTSAFREDCLNSYKNGDIFGLCCTDSFGMGINVATIELVIQWRVTCDLRTLWQRFGRAVRDLTRNGVAILFVEGKYFDEEKEKVVARAEKAKETRKRKAAGAPPGSPRRAKSENEDQAGAIASRRGRENMMPTDGMLTGHAARQSAPTRNLDELRAEFKAERKPKASFSKKRAADDVISPEMDALINAATRPQYGCYRTPVMAFYANDKTVSDHLQCCPDIASGCGRCAAAPSQICCSLCSPDNTLFARYRPIAPLPATSAPKKARAAPRQCSTKRDLTTALDRFRVARAEAEYGIAAHSLRAENLILPETVLARLVDCASVKKIGSLSDMKRETKWPANRVDKYGESVLEILLRHFPLSLPLTSTPLAIRTPGGSRTSGPATTRVVAPRKCSACGQPGHNSTSLVLMLFTLQCL</sequence>
<reference evidence="9 10" key="1">
    <citation type="journal article" date="2021" name="Environ. Microbiol.">
        <title>Gene family expansions and transcriptome signatures uncover fungal adaptations to wood decay.</title>
        <authorList>
            <person name="Hage H."/>
            <person name="Miyauchi S."/>
            <person name="Viragh M."/>
            <person name="Drula E."/>
            <person name="Min B."/>
            <person name="Chaduli D."/>
            <person name="Navarro D."/>
            <person name="Favel A."/>
            <person name="Norest M."/>
            <person name="Lesage-Meessen L."/>
            <person name="Balint B."/>
            <person name="Merenyi Z."/>
            <person name="de Eugenio L."/>
            <person name="Morin E."/>
            <person name="Martinez A.T."/>
            <person name="Baldrian P."/>
            <person name="Stursova M."/>
            <person name="Martinez M.J."/>
            <person name="Novotny C."/>
            <person name="Magnuson J.K."/>
            <person name="Spatafora J.W."/>
            <person name="Maurice S."/>
            <person name="Pangilinan J."/>
            <person name="Andreopoulos W."/>
            <person name="LaButti K."/>
            <person name="Hundley H."/>
            <person name="Na H."/>
            <person name="Kuo A."/>
            <person name="Barry K."/>
            <person name="Lipzen A."/>
            <person name="Henrissat B."/>
            <person name="Riley R."/>
            <person name="Ahrendt S."/>
            <person name="Nagy L.G."/>
            <person name="Grigoriev I.V."/>
            <person name="Martin F."/>
            <person name="Rosso M.N."/>
        </authorList>
    </citation>
    <scope>NUCLEOTIDE SEQUENCE [LARGE SCALE GENOMIC DNA]</scope>
    <source>
        <strain evidence="9 10">CIRM-BRFM 1785</strain>
    </source>
</reference>
<dbReference type="Pfam" id="PF00271">
    <property type="entry name" value="Helicase_C"/>
    <property type="match status" value="1"/>
</dbReference>
<evidence type="ECO:0000259" key="8">
    <source>
        <dbReference type="PROSITE" id="PS51194"/>
    </source>
</evidence>
<dbReference type="GeneID" id="72000773"/>
<feature type="domain" description="Helicase ATP-binding" evidence="7">
    <location>
        <begin position="36"/>
        <end position="209"/>
    </location>
</feature>
<dbReference type="PROSITE" id="PS51194">
    <property type="entry name" value="HELICASE_CTER"/>
    <property type="match status" value="1"/>
</dbReference>
<accession>A0ABQ8KTX0</accession>
<dbReference type="PANTHER" id="PTHR13710:SF157">
    <property type="entry name" value="DNA HELICASE"/>
    <property type="match status" value="1"/>
</dbReference>
<name>A0ABQ8KTX0_9APHY</name>
<evidence type="ECO:0000259" key="7">
    <source>
        <dbReference type="PROSITE" id="PS51192"/>
    </source>
</evidence>
<feature type="region of interest" description="Disordered" evidence="6">
    <location>
        <begin position="379"/>
        <end position="424"/>
    </location>
</feature>
<evidence type="ECO:0000313" key="9">
    <source>
        <dbReference type="EMBL" id="KAH9842505.1"/>
    </source>
</evidence>
<protein>
    <recommendedName>
        <fullName evidence="5">DNA 3'-5' helicase</fullName>
        <ecNumber evidence="5">5.6.2.4</ecNumber>
    </recommendedName>
</protein>
<dbReference type="SMART" id="SM00490">
    <property type="entry name" value="HELICc"/>
    <property type="match status" value="1"/>
</dbReference>
<evidence type="ECO:0000256" key="1">
    <source>
        <dbReference type="ARBA" id="ARBA00005446"/>
    </source>
</evidence>
<dbReference type="GO" id="GO:0016787">
    <property type="term" value="F:hydrolase activity"/>
    <property type="evidence" value="ECO:0007669"/>
    <property type="project" value="UniProtKB-KW"/>
</dbReference>
<evidence type="ECO:0000256" key="4">
    <source>
        <dbReference type="ARBA" id="ARBA00034617"/>
    </source>
</evidence>